<evidence type="ECO:0000256" key="4">
    <source>
        <dbReference type="SAM" id="MobiDB-lite"/>
    </source>
</evidence>
<dbReference type="CDD" id="cd20497">
    <property type="entry name" value="C58_YopT-like"/>
    <property type="match status" value="1"/>
</dbReference>
<organism evidence="6 7">
    <name type="scientific">Allomesorhizobium camelthorni</name>
    <dbReference type="NCBI Taxonomy" id="475069"/>
    <lineage>
        <taxon>Bacteria</taxon>
        <taxon>Pseudomonadati</taxon>
        <taxon>Pseudomonadota</taxon>
        <taxon>Alphaproteobacteria</taxon>
        <taxon>Hyphomicrobiales</taxon>
        <taxon>Phyllobacteriaceae</taxon>
        <taxon>Allomesorhizobium</taxon>
    </lineage>
</organism>
<evidence type="ECO:0000256" key="1">
    <source>
        <dbReference type="ARBA" id="ARBA00022670"/>
    </source>
</evidence>
<name>A0A6G4WLV9_9HYPH</name>
<sequence length="260" mass="27985">MYNRISVSSTRACQADELSQSVNIDGFTKTLADLALRRNLPPGELPDKMGCCASKPQASDPNNLSTSSPESTSLFQYRTAELPQANVGGICVGLAAEWLSNLHNSPGSRMTALLPGSDGHGSAAGWQQQYMELRSEARSQGAGSSQANLEAKTSTLHAAGLQPSNKEKVYTFDEPASFSRMLGKITADGSKYLLSLRFHEGERHSVATSALDGRTTLFDPNYGEFTVQSDQTGSLFNSLANRYRNPNGLHLSTITAQKMC</sequence>
<evidence type="ECO:0000313" key="6">
    <source>
        <dbReference type="EMBL" id="NGO55196.1"/>
    </source>
</evidence>
<feature type="region of interest" description="Disordered" evidence="4">
    <location>
        <begin position="51"/>
        <end position="71"/>
    </location>
</feature>
<reference evidence="6 7" key="1">
    <citation type="submission" date="2020-02" db="EMBL/GenBank/DDBJ databases">
        <title>Genome sequence of strain CCNWXJ40-4.</title>
        <authorList>
            <person name="Gao J."/>
            <person name="Sun J."/>
        </authorList>
    </citation>
    <scope>NUCLEOTIDE SEQUENCE [LARGE SCALE GENOMIC DNA]</scope>
    <source>
        <strain evidence="6 7">CCNWXJ 40-4</strain>
    </source>
</reference>
<dbReference type="EMBL" id="JAAKZF010000084">
    <property type="protein sequence ID" value="NGO55196.1"/>
    <property type="molecule type" value="Genomic_DNA"/>
</dbReference>
<dbReference type="SUPFAM" id="SSF54001">
    <property type="entry name" value="Cysteine proteinases"/>
    <property type="match status" value="1"/>
</dbReference>
<keyword evidence="2" id="KW-0378">Hydrolase</keyword>
<comment type="caution">
    <text evidence="6">The sequence shown here is derived from an EMBL/GenBank/DDBJ whole genome shotgun (WGS) entry which is preliminary data.</text>
</comment>
<dbReference type="Pfam" id="PF03543">
    <property type="entry name" value="Peptidase_C58"/>
    <property type="match status" value="1"/>
</dbReference>
<dbReference type="GO" id="GO:0006508">
    <property type="term" value="P:proteolysis"/>
    <property type="evidence" value="ECO:0007669"/>
    <property type="project" value="UniProtKB-KW"/>
</dbReference>
<dbReference type="InterPro" id="IPR006473">
    <property type="entry name" value="Peptidase_C58_Yopt"/>
</dbReference>
<protein>
    <submittedName>
        <fullName evidence="6">YopT-type cysteine protease domain-containing protein</fullName>
    </submittedName>
</protein>
<dbReference type="GO" id="GO:0004197">
    <property type="term" value="F:cysteine-type endopeptidase activity"/>
    <property type="evidence" value="ECO:0007669"/>
    <property type="project" value="InterPro"/>
</dbReference>
<dbReference type="Gene3D" id="3.90.70.20">
    <property type="match status" value="1"/>
</dbReference>
<dbReference type="NCBIfam" id="TIGR01586">
    <property type="entry name" value="yopT_cys_prot"/>
    <property type="match status" value="1"/>
</dbReference>
<evidence type="ECO:0000313" key="7">
    <source>
        <dbReference type="Proteomes" id="UP001642900"/>
    </source>
</evidence>
<evidence type="ECO:0000256" key="2">
    <source>
        <dbReference type="ARBA" id="ARBA00022801"/>
    </source>
</evidence>
<accession>A0A6G4WLV9</accession>
<evidence type="ECO:0000256" key="3">
    <source>
        <dbReference type="ARBA" id="ARBA00022807"/>
    </source>
</evidence>
<keyword evidence="7" id="KW-1185">Reference proteome</keyword>
<dbReference type="RefSeq" id="WP_165033556.1">
    <property type="nucleotide sequence ID" value="NZ_JAAKZF010000084.1"/>
</dbReference>
<evidence type="ECO:0000259" key="5">
    <source>
        <dbReference type="Pfam" id="PF03543"/>
    </source>
</evidence>
<dbReference type="AlphaFoldDB" id="A0A6G4WLV9"/>
<gene>
    <name evidence="6" type="ORF">G6N73_29635</name>
</gene>
<keyword evidence="1 6" id="KW-0645">Protease</keyword>
<dbReference type="InterPro" id="IPR038765">
    <property type="entry name" value="Papain-like_cys_pep_sf"/>
</dbReference>
<proteinExistence type="predicted"/>
<feature type="domain" description="Peptidase C58 YopT-type" evidence="5">
    <location>
        <begin position="70"/>
        <end position="258"/>
    </location>
</feature>
<dbReference type="Proteomes" id="UP001642900">
    <property type="component" value="Unassembled WGS sequence"/>
</dbReference>
<feature type="compositionally biased region" description="Polar residues" evidence="4">
    <location>
        <begin position="56"/>
        <end position="71"/>
    </location>
</feature>
<keyword evidence="3" id="KW-0788">Thiol protease</keyword>